<dbReference type="SUPFAM" id="SSF57938">
    <property type="entry name" value="DnaJ/Hsp40 cysteine-rich domain"/>
    <property type="match status" value="1"/>
</dbReference>
<dbReference type="SUPFAM" id="SSF49493">
    <property type="entry name" value="HSP40/DnaJ peptide-binding domain"/>
    <property type="match status" value="2"/>
</dbReference>
<dbReference type="STRING" id="2163413.A0A4P6XKQ1"/>
<dbReference type="PROSITE" id="PS50076">
    <property type="entry name" value="DNAJ_2"/>
    <property type="match status" value="1"/>
</dbReference>
<feature type="compositionally biased region" description="Basic and acidic residues" evidence="6">
    <location>
        <begin position="516"/>
        <end position="539"/>
    </location>
</feature>
<dbReference type="PROSITE" id="PS00636">
    <property type="entry name" value="DNAJ_1"/>
    <property type="match status" value="1"/>
</dbReference>
<keyword evidence="10" id="KW-1185">Reference proteome</keyword>
<dbReference type="InterPro" id="IPR001305">
    <property type="entry name" value="HSP_DnaJ_Cys-rich_dom"/>
</dbReference>
<dbReference type="Pfam" id="PF01556">
    <property type="entry name" value="DnaJ_C"/>
    <property type="match status" value="1"/>
</dbReference>
<dbReference type="InterPro" id="IPR001623">
    <property type="entry name" value="DnaJ_domain"/>
</dbReference>
<feature type="region of interest" description="Disordered" evidence="6">
    <location>
        <begin position="147"/>
        <end position="173"/>
    </location>
</feature>
<proteinExistence type="predicted"/>
<dbReference type="InterPro" id="IPR036410">
    <property type="entry name" value="HSP_DnaJ_Cys-rich_dom_sf"/>
</dbReference>
<dbReference type="InterPro" id="IPR044713">
    <property type="entry name" value="DNJA1/2-like"/>
</dbReference>
<dbReference type="GO" id="GO:0008270">
    <property type="term" value="F:zinc ion binding"/>
    <property type="evidence" value="ECO:0007669"/>
    <property type="project" value="UniProtKB-KW"/>
</dbReference>
<dbReference type="PANTHER" id="PTHR43888">
    <property type="entry name" value="DNAJ-LIKE-2, ISOFORM A-RELATED"/>
    <property type="match status" value="1"/>
</dbReference>
<feature type="zinc finger region" description="CR-type" evidence="5">
    <location>
        <begin position="189"/>
        <end position="270"/>
    </location>
</feature>
<dbReference type="InterPro" id="IPR018253">
    <property type="entry name" value="DnaJ_domain_CS"/>
</dbReference>
<dbReference type="AlphaFoldDB" id="A0A4P6XKQ1"/>
<dbReference type="EMBL" id="CP034457">
    <property type="protein sequence ID" value="QBM87085.1"/>
    <property type="molecule type" value="Genomic_DNA"/>
</dbReference>
<dbReference type="InterPro" id="IPR008971">
    <property type="entry name" value="HSP40/DnaJ_pept-bd"/>
</dbReference>
<dbReference type="CDD" id="cd10719">
    <property type="entry name" value="DnaJ_zf"/>
    <property type="match status" value="1"/>
</dbReference>
<dbReference type="SUPFAM" id="SSF46565">
    <property type="entry name" value="Chaperone J-domain"/>
    <property type="match status" value="1"/>
</dbReference>
<keyword evidence="3 5" id="KW-0863">Zinc-finger</keyword>
<dbReference type="Proteomes" id="UP000292447">
    <property type="component" value="Chromosome II"/>
</dbReference>
<dbReference type="PRINTS" id="PR00625">
    <property type="entry name" value="JDOMAIN"/>
</dbReference>
<evidence type="ECO:0000259" key="7">
    <source>
        <dbReference type="PROSITE" id="PS50076"/>
    </source>
</evidence>
<feature type="domain" description="J" evidence="7">
    <location>
        <begin position="6"/>
        <end position="71"/>
    </location>
</feature>
<evidence type="ECO:0000313" key="9">
    <source>
        <dbReference type="EMBL" id="QBM87085.1"/>
    </source>
</evidence>
<accession>A0A4P6XKQ1</accession>
<evidence type="ECO:0000259" key="8">
    <source>
        <dbReference type="PROSITE" id="PS51188"/>
    </source>
</evidence>
<dbReference type="Gene3D" id="1.10.287.110">
    <property type="entry name" value="DnaJ domain"/>
    <property type="match status" value="1"/>
</dbReference>
<dbReference type="PROSITE" id="PS51188">
    <property type="entry name" value="ZF_CR"/>
    <property type="match status" value="1"/>
</dbReference>
<dbReference type="Gene3D" id="2.10.230.10">
    <property type="entry name" value="Heat shock protein DnaJ, cysteine-rich domain"/>
    <property type="match status" value="1"/>
</dbReference>
<dbReference type="CDD" id="cd06257">
    <property type="entry name" value="DnaJ"/>
    <property type="match status" value="1"/>
</dbReference>
<gene>
    <name evidence="9" type="primary">MPUL0B02840</name>
    <name evidence="9" type="ORF">METSCH_B02840</name>
</gene>
<reference evidence="10" key="1">
    <citation type="submission" date="2019-03" db="EMBL/GenBank/DDBJ databases">
        <title>Snf2 controls pulcherriminic acid biosynthesis and connects pigmentation and antifungal activity of the yeast Metschnikowia pulcherrima.</title>
        <authorList>
            <person name="Gore-Lloyd D."/>
            <person name="Sumann I."/>
            <person name="Brachmann A.O."/>
            <person name="Schneeberger K."/>
            <person name="Ortiz-Merino R.A."/>
            <person name="Moreno-Beltran M."/>
            <person name="Schlaefli M."/>
            <person name="Kirner P."/>
            <person name="Santos Kron A."/>
            <person name="Wolfe K.H."/>
            <person name="Piel J."/>
            <person name="Ahrens C.H."/>
            <person name="Henk D."/>
            <person name="Freimoser F.M."/>
        </authorList>
    </citation>
    <scope>NUCLEOTIDE SEQUENCE [LARGE SCALE GENOMIC DNA]</scope>
    <source>
        <strain evidence="10">APC 1.2</strain>
    </source>
</reference>
<feature type="region of interest" description="Disordered" evidence="6">
    <location>
        <begin position="475"/>
        <end position="539"/>
    </location>
</feature>
<dbReference type="Pfam" id="PF00226">
    <property type="entry name" value="DnaJ"/>
    <property type="match status" value="1"/>
</dbReference>
<dbReference type="InterPro" id="IPR036869">
    <property type="entry name" value="J_dom_sf"/>
</dbReference>
<feature type="domain" description="CR-type" evidence="8">
    <location>
        <begin position="189"/>
        <end position="270"/>
    </location>
</feature>
<evidence type="ECO:0000256" key="4">
    <source>
        <dbReference type="ARBA" id="ARBA00022833"/>
    </source>
</evidence>
<dbReference type="CDD" id="cd10747">
    <property type="entry name" value="DnaJ_C"/>
    <property type="match status" value="1"/>
</dbReference>
<feature type="compositionally biased region" description="Basic and acidic residues" evidence="6">
    <location>
        <begin position="483"/>
        <end position="496"/>
    </location>
</feature>
<evidence type="ECO:0000256" key="1">
    <source>
        <dbReference type="ARBA" id="ARBA00022723"/>
    </source>
</evidence>
<keyword evidence="1 5" id="KW-0479">Metal-binding</keyword>
<keyword evidence="2" id="KW-0677">Repeat</keyword>
<dbReference type="GO" id="GO:0030544">
    <property type="term" value="F:Hsp70 protein binding"/>
    <property type="evidence" value="ECO:0007669"/>
    <property type="project" value="InterPro"/>
</dbReference>
<evidence type="ECO:0000256" key="3">
    <source>
        <dbReference type="ARBA" id="ARBA00022771"/>
    </source>
</evidence>
<protein>
    <submittedName>
        <fullName evidence="9">DnaJ family protein A member 2</fullName>
    </submittedName>
</protein>
<name>A0A4P6XKQ1_9ASCO</name>
<dbReference type="GO" id="GO:0006457">
    <property type="term" value="P:protein folding"/>
    <property type="evidence" value="ECO:0007669"/>
    <property type="project" value="InterPro"/>
</dbReference>
<dbReference type="SMART" id="SM00271">
    <property type="entry name" value="DnaJ"/>
    <property type="match status" value="1"/>
</dbReference>
<dbReference type="GO" id="GO:0051082">
    <property type="term" value="F:unfolded protein binding"/>
    <property type="evidence" value="ECO:0007669"/>
    <property type="project" value="InterPro"/>
</dbReference>
<evidence type="ECO:0000256" key="6">
    <source>
        <dbReference type="SAM" id="MobiDB-lite"/>
    </source>
</evidence>
<organism evidence="9 10">
    <name type="scientific">Metschnikowia aff. pulcherrima</name>
    <dbReference type="NCBI Taxonomy" id="2163413"/>
    <lineage>
        <taxon>Eukaryota</taxon>
        <taxon>Fungi</taxon>
        <taxon>Dikarya</taxon>
        <taxon>Ascomycota</taxon>
        <taxon>Saccharomycotina</taxon>
        <taxon>Pichiomycetes</taxon>
        <taxon>Metschnikowiaceae</taxon>
        <taxon>Metschnikowia</taxon>
    </lineage>
</organism>
<sequence>MVLETHLYDLLMVPVTATSDQIGKSYKKLALKYHPDKTNHNPESTEKFKDLSRAYEILKDPRQRQIYDAYGARGLDGSMVNDTQPQQPAGRYNAHHQSRNPGFGFEQAIFSQLFNDMTSAFGSTGTFASPFGQPFLHNMSFASASHPMNAANSSRSVRPDLSSKHSSKLKKGSSIHHKFKVSLADMYHGKEAKFLLPKVSKCLLCNGVGCFNPKVCRECQGTGRLIILMTNQFALFQEHRDCGACRGTGIYCKPKDICTRCDHGYKMETKILKVTIPPGSKNGDKCVLVGQADEGKDIIPGDVIIHLDEQPHPFLVRRQNDLFMEHDIDLKTALLGGRVVIPDFPRTGEDVVLYINVHGKKRLNDLTHPLINTGEVVGTINQGVPKLVKGLGMPINESISDGNFFQNAGANTVKDIGSYKRGDLYIKFNVQLPQIKDFAGEDDLELLQKILPGKPAEESFGTVAWEHHLSSIPDLEPCLASPSEHKDTSEAEHASSDEFDYEQISVDSQDGSEEHEDNHFYAEQWSKEQPEGKRRKVDV</sequence>
<keyword evidence="4 5" id="KW-0862">Zinc</keyword>
<evidence type="ECO:0000256" key="5">
    <source>
        <dbReference type="PROSITE-ProRule" id="PRU00546"/>
    </source>
</evidence>
<evidence type="ECO:0000313" key="10">
    <source>
        <dbReference type="Proteomes" id="UP000292447"/>
    </source>
</evidence>
<dbReference type="InterPro" id="IPR002939">
    <property type="entry name" value="DnaJ_C"/>
</dbReference>
<dbReference type="Gene3D" id="2.60.260.20">
    <property type="entry name" value="Urease metallochaperone UreE, N-terminal domain"/>
    <property type="match status" value="2"/>
</dbReference>
<evidence type="ECO:0000256" key="2">
    <source>
        <dbReference type="ARBA" id="ARBA00022737"/>
    </source>
</evidence>